<evidence type="ECO:0000259" key="12">
    <source>
        <dbReference type="Pfam" id="PF00155"/>
    </source>
</evidence>
<evidence type="ECO:0000256" key="2">
    <source>
        <dbReference type="ARBA" id="ARBA00005011"/>
    </source>
</evidence>
<comment type="caution">
    <text evidence="13">The sequence shown here is derived from an EMBL/GenBank/DDBJ whole genome shotgun (WGS) entry which is preliminary data.</text>
</comment>
<sequence>MINRHILELPAYNAGLPIARFRSLYGRAPRAKLDSNETPFGVSPRALSAGQAAVAQAHLYPDGNGTGLRDALAESTGIDAGCIVLGNGSEELIYALYGAVLGAGDHVLTVTPGFGLHTLAAQGLKIPVETVRYSTDWTLPMGELKAALARKPKVFAISSPSNPLGVALTLNELHELLAATHNETLVLLDEAYFEYNPINSLSALKASGLNWISLRTFSKAYGLAGMRVGYGLCSSATLRDAVRKLTPPFNANAVAQAMGQAAFEDRAFLADTVQKTIAARDALAQTLRDMGFRLPPSKSNAIFFETSDHAVDVAEKLRGEGVLVKAWLEDGFDRFLRVSVGTPQDNKAFIEALTKLGVQPAA</sequence>
<dbReference type="PROSITE" id="PS00599">
    <property type="entry name" value="AA_TRANSFER_CLASS_2"/>
    <property type="match status" value="1"/>
</dbReference>
<reference evidence="13 14" key="1">
    <citation type="submission" date="2014-01" db="EMBL/GenBank/DDBJ databases">
        <title>Sulfitobacter sp. H3 (MCCC 1A00686) Genome Sequencing.</title>
        <authorList>
            <person name="Lai Q."/>
            <person name="Hong Z."/>
        </authorList>
    </citation>
    <scope>NUCLEOTIDE SEQUENCE [LARGE SCALE GENOMIC DNA]</scope>
    <source>
        <strain evidence="13 14">H3</strain>
    </source>
</reference>
<dbReference type="UniPathway" id="UPA00031">
    <property type="reaction ID" value="UER00012"/>
</dbReference>
<dbReference type="PANTHER" id="PTHR43643">
    <property type="entry name" value="HISTIDINOL-PHOSPHATE AMINOTRANSFERASE 2"/>
    <property type="match status" value="1"/>
</dbReference>
<dbReference type="GeneID" id="68868887"/>
<evidence type="ECO:0000256" key="6">
    <source>
        <dbReference type="ARBA" id="ARBA00022605"/>
    </source>
</evidence>
<dbReference type="Proteomes" id="UP000027746">
    <property type="component" value="Unassembled WGS sequence"/>
</dbReference>
<keyword evidence="9 11" id="KW-0368">Histidine biosynthesis</keyword>
<comment type="cofactor">
    <cofactor evidence="1 11">
        <name>pyridoxal 5'-phosphate</name>
        <dbReference type="ChEBI" id="CHEBI:597326"/>
    </cofactor>
</comment>
<dbReference type="SUPFAM" id="SSF53383">
    <property type="entry name" value="PLP-dependent transferases"/>
    <property type="match status" value="1"/>
</dbReference>
<evidence type="ECO:0000256" key="9">
    <source>
        <dbReference type="ARBA" id="ARBA00023102"/>
    </source>
</evidence>
<organism evidence="13 14">
    <name type="scientific">Pseudosulfitobacter pseudonitzschiae</name>
    <dbReference type="NCBI Taxonomy" id="1402135"/>
    <lineage>
        <taxon>Bacteria</taxon>
        <taxon>Pseudomonadati</taxon>
        <taxon>Pseudomonadota</taxon>
        <taxon>Alphaproteobacteria</taxon>
        <taxon>Rhodobacterales</taxon>
        <taxon>Roseobacteraceae</taxon>
        <taxon>Pseudosulfitobacter</taxon>
    </lineage>
</organism>
<evidence type="ECO:0000313" key="13">
    <source>
        <dbReference type="EMBL" id="KEJ96790.1"/>
    </source>
</evidence>
<dbReference type="InterPro" id="IPR001917">
    <property type="entry name" value="Aminotrans_II_pyridoxalP_BS"/>
</dbReference>
<dbReference type="EC" id="2.6.1.9" evidence="11"/>
<dbReference type="Gene3D" id="3.90.1150.10">
    <property type="entry name" value="Aspartate Aminotransferase, domain 1"/>
    <property type="match status" value="1"/>
</dbReference>
<dbReference type="Pfam" id="PF00155">
    <property type="entry name" value="Aminotran_1_2"/>
    <property type="match status" value="1"/>
</dbReference>
<dbReference type="GO" id="GO:0030170">
    <property type="term" value="F:pyridoxal phosphate binding"/>
    <property type="evidence" value="ECO:0007669"/>
    <property type="project" value="InterPro"/>
</dbReference>
<dbReference type="InterPro" id="IPR050106">
    <property type="entry name" value="HistidinolP_aminotransfase"/>
</dbReference>
<evidence type="ECO:0000313" key="14">
    <source>
        <dbReference type="Proteomes" id="UP000027746"/>
    </source>
</evidence>
<gene>
    <name evidence="11" type="primary">hisC</name>
    <name evidence="13" type="ORF">SUH3_15665</name>
</gene>
<evidence type="ECO:0000256" key="7">
    <source>
        <dbReference type="ARBA" id="ARBA00022679"/>
    </source>
</evidence>
<proteinExistence type="inferred from homology"/>
<feature type="modified residue" description="N6-(pyridoxal phosphate)lysine" evidence="11">
    <location>
        <position position="219"/>
    </location>
</feature>
<evidence type="ECO:0000256" key="1">
    <source>
        <dbReference type="ARBA" id="ARBA00001933"/>
    </source>
</evidence>
<evidence type="ECO:0000256" key="3">
    <source>
        <dbReference type="ARBA" id="ARBA00007970"/>
    </source>
</evidence>
<dbReference type="AlphaFoldDB" id="A0A073J4P9"/>
<name>A0A073J4P9_9RHOB</name>
<evidence type="ECO:0000256" key="11">
    <source>
        <dbReference type="HAMAP-Rule" id="MF_01023"/>
    </source>
</evidence>
<dbReference type="CDD" id="cd00609">
    <property type="entry name" value="AAT_like"/>
    <property type="match status" value="1"/>
</dbReference>
<dbReference type="InterPro" id="IPR015424">
    <property type="entry name" value="PyrdxlP-dep_Trfase"/>
</dbReference>
<dbReference type="Gene3D" id="3.40.640.10">
    <property type="entry name" value="Type I PLP-dependent aspartate aminotransferase-like (Major domain)"/>
    <property type="match status" value="1"/>
</dbReference>
<accession>A0A073J4P9</accession>
<keyword evidence="14" id="KW-1185">Reference proteome</keyword>
<keyword evidence="6 11" id="KW-0028">Amino-acid biosynthesis</keyword>
<evidence type="ECO:0000256" key="5">
    <source>
        <dbReference type="ARBA" id="ARBA00022576"/>
    </source>
</evidence>
<keyword evidence="8 11" id="KW-0663">Pyridoxal phosphate</keyword>
<dbReference type="GO" id="GO:0000105">
    <property type="term" value="P:L-histidine biosynthetic process"/>
    <property type="evidence" value="ECO:0007669"/>
    <property type="project" value="UniProtKB-UniRule"/>
</dbReference>
<dbReference type="InterPro" id="IPR004839">
    <property type="entry name" value="Aminotransferase_I/II_large"/>
</dbReference>
<keyword evidence="5 11" id="KW-0032">Aminotransferase</keyword>
<evidence type="ECO:0000256" key="10">
    <source>
        <dbReference type="ARBA" id="ARBA00047481"/>
    </source>
</evidence>
<dbReference type="InterPro" id="IPR015422">
    <property type="entry name" value="PyrdxlP-dep_Trfase_small"/>
</dbReference>
<dbReference type="PANTHER" id="PTHR43643:SF6">
    <property type="entry name" value="HISTIDINOL-PHOSPHATE AMINOTRANSFERASE"/>
    <property type="match status" value="1"/>
</dbReference>
<dbReference type="EMBL" id="JAMD01000003">
    <property type="protein sequence ID" value="KEJ96790.1"/>
    <property type="molecule type" value="Genomic_DNA"/>
</dbReference>
<dbReference type="OrthoDB" id="9809616at2"/>
<feature type="domain" description="Aminotransferase class I/classII large" evidence="12">
    <location>
        <begin position="32"/>
        <end position="353"/>
    </location>
</feature>
<comment type="catalytic activity">
    <reaction evidence="10 11">
        <text>L-histidinol phosphate + 2-oxoglutarate = 3-(imidazol-4-yl)-2-oxopropyl phosphate + L-glutamate</text>
        <dbReference type="Rhea" id="RHEA:23744"/>
        <dbReference type="ChEBI" id="CHEBI:16810"/>
        <dbReference type="ChEBI" id="CHEBI:29985"/>
        <dbReference type="ChEBI" id="CHEBI:57766"/>
        <dbReference type="ChEBI" id="CHEBI:57980"/>
        <dbReference type="EC" id="2.6.1.9"/>
    </reaction>
</comment>
<dbReference type="RefSeq" id="WP_037924452.1">
    <property type="nucleotide sequence ID" value="NZ_CP054599.1"/>
</dbReference>
<dbReference type="InterPro" id="IPR005861">
    <property type="entry name" value="HisP_aminotrans"/>
</dbReference>
<dbReference type="InterPro" id="IPR015421">
    <property type="entry name" value="PyrdxlP-dep_Trfase_major"/>
</dbReference>
<comment type="pathway">
    <text evidence="2 11">Amino-acid biosynthesis; L-histidine biosynthesis; L-histidine from 5-phospho-alpha-D-ribose 1-diphosphate: step 7/9.</text>
</comment>
<evidence type="ECO:0000256" key="8">
    <source>
        <dbReference type="ARBA" id="ARBA00022898"/>
    </source>
</evidence>
<dbReference type="GO" id="GO:0004400">
    <property type="term" value="F:histidinol-phosphate transaminase activity"/>
    <property type="evidence" value="ECO:0007669"/>
    <property type="project" value="UniProtKB-UniRule"/>
</dbReference>
<comment type="similarity">
    <text evidence="3 11">Belongs to the class-II pyridoxal-phosphate-dependent aminotransferase family. Histidinol-phosphate aminotransferase subfamily.</text>
</comment>
<protein>
    <recommendedName>
        <fullName evidence="11">Histidinol-phosphate aminotransferase</fullName>
        <ecNumber evidence="11">2.6.1.9</ecNumber>
    </recommendedName>
    <alternativeName>
        <fullName evidence="11">Imidazole acetol-phosphate transaminase</fullName>
    </alternativeName>
</protein>
<dbReference type="HAMAP" id="MF_01023">
    <property type="entry name" value="HisC_aminotrans_2"/>
    <property type="match status" value="1"/>
</dbReference>
<comment type="subunit">
    <text evidence="4 11">Homodimer.</text>
</comment>
<evidence type="ECO:0000256" key="4">
    <source>
        <dbReference type="ARBA" id="ARBA00011738"/>
    </source>
</evidence>
<keyword evidence="7 11" id="KW-0808">Transferase</keyword>